<dbReference type="InterPro" id="IPR036396">
    <property type="entry name" value="Cyt_P450_sf"/>
</dbReference>
<evidence type="ECO:0000256" key="2">
    <source>
        <dbReference type="ARBA" id="ARBA00022617"/>
    </source>
</evidence>
<evidence type="ECO:0000256" key="6">
    <source>
        <dbReference type="ARBA" id="ARBA00023033"/>
    </source>
</evidence>
<dbReference type="InterPro" id="IPR017972">
    <property type="entry name" value="Cyt_P450_CS"/>
</dbReference>
<keyword evidence="4" id="KW-0560">Oxidoreductase</keyword>
<keyword evidence="2 7" id="KW-0349">Heme</keyword>
<evidence type="ECO:0000313" key="8">
    <source>
        <dbReference type="EMBL" id="KAA3458654.1"/>
    </source>
</evidence>
<keyword evidence="3 7" id="KW-0479">Metal-binding</keyword>
<evidence type="ECO:0000256" key="1">
    <source>
        <dbReference type="ARBA" id="ARBA00010617"/>
    </source>
</evidence>
<comment type="cofactor">
    <cofactor evidence="7">
        <name>heme</name>
        <dbReference type="ChEBI" id="CHEBI:30413"/>
    </cofactor>
</comment>
<dbReference type="PRINTS" id="PR00463">
    <property type="entry name" value="EP450I"/>
</dbReference>
<dbReference type="PROSITE" id="PS00086">
    <property type="entry name" value="CYTOCHROME_P450"/>
    <property type="match status" value="1"/>
</dbReference>
<comment type="caution">
    <text evidence="8">The sequence shown here is derived from an EMBL/GenBank/DDBJ whole genome shotgun (WGS) entry which is preliminary data.</text>
</comment>
<dbReference type="GO" id="GO:0020037">
    <property type="term" value="F:heme binding"/>
    <property type="evidence" value="ECO:0007669"/>
    <property type="project" value="InterPro"/>
</dbReference>
<dbReference type="CDD" id="cd20654">
    <property type="entry name" value="CYP82"/>
    <property type="match status" value="1"/>
</dbReference>
<gene>
    <name evidence="8" type="ORF">EPI10_013243</name>
</gene>
<dbReference type="OrthoDB" id="1055148at2759"/>
<dbReference type="PANTHER" id="PTHR47947:SF56">
    <property type="entry name" value="CYTOCHROME P450 CYP82D47-LIKE"/>
    <property type="match status" value="1"/>
</dbReference>
<name>A0A5B6UQH9_9ROSI</name>
<dbReference type="Pfam" id="PF00067">
    <property type="entry name" value="p450"/>
    <property type="match status" value="2"/>
</dbReference>
<dbReference type="GO" id="GO:0016020">
    <property type="term" value="C:membrane"/>
    <property type="evidence" value="ECO:0007669"/>
    <property type="project" value="UniProtKB-SubCell"/>
</dbReference>
<evidence type="ECO:0000256" key="3">
    <source>
        <dbReference type="ARBA" id="ARBA00022723"/>
    </source>
</evidence>
<keyword evidence="6" id="KW-0503">Monooxygenase</keyword>
<evidence type="ECO:0000256" key="5">
    <source>
        <dbReference type="ARBA" id="ARBA00023004"/>
    </source>
</evidence>
<proteinExistence type="inferred from homology"/>
<dbReference type="InterPro" id="IPR002401">
    <property type="entry name" value="Cyt_P450_E_grp-I"/>
</dbReference>
<dbReference type="InterPro" id="IPR050651">
    <property type="entry name" value="Plant_Cytochrome_P450_Monoox"/>
</dbReference>
<dbReference type="GO" id="GO:0005506">
    <property type="term" value="F:iron ion binding"/>
    <property type="evidence" value="ECO:0007669"/>
    <property type="project" value="InterPro"/>
</dbReference>
<keyword evidence="9" id="KW-1185">Reference proteome</keyword>
<dbReference type="PANTHER" id="PTHR47947">
    <property type="entry name" value="CYTOCHROME P450 82C3-RELATED"/>
    <property type="match status" value="1"/>
</dbReference>
<evidence type="ECO:0000313" key="9">
    <source>
        <dbReference type="Proteomes" id="UP000325315"/>
    </source>
</evidence>
<dbReference type="Proteomes" id="UP000325315">
    <property type="component" value="Unassembled WGS sequence"/>
</dbReference>
<dbReference type="SUPFAM" id="SSF48264">
    <property type="entry name" value="Cytochrome P450"/>
    <property type="match status" value="2"/>
</dbReference>
<dbReference type="GO" id="GO:0016709">
    <property type="term" value="F:oxidoreductase activity, acting on paired donors, with incorporation or reduction of molecular oxygen, NAD(P)H as one donor, and incorporation of one atom of oxygen"/>
    <property type="evidence" value="ECO:0007669"/>
    <property type="project" value="UniProtKB-ARBA"/>
</dbReference>
<dbReference type="FunFam" id="1.10.630.10:FF:000026">
    <property type="entry name" value="Cytochrome P450 82C4"/>
    <property type="match status" value="1"/>
</dbReference>
<dbReference type="InterPro" id="IPR001128">
    <property type="entry name" value="Cyt_P450"/>
</dbReference>
<dbReference type="PRINTS" id="PR00385">
    <property type="entry name" value="P450"/>
</dbReference>
<organism evidence="8 9">
    <name type="scientific">Gossypium australe</name>
    <dbReference type="NCBI Taxonomy" id="47621"/>
    <lineage>
        <taxon>Eukaryota</taxon>
        <taxon>Viridiplantae</taxon>
        <taxon>Streptophyta</taxon>
        <taxon>Embryophyta</taxon>
        <taxon>Tracheophyta</taxon>
        <taxon>Spermatophyta</taxon>
        <taxon>Magnoliopsida</taxon>
        <taxon>eudicotyledons</taxon>
        <taxon>Gunneridae</taxon>
        <taxon>Pentapetalae</taxon>
        <taxon>rosids</taxon>
        <taxon>malvids</taxon>
        <taxon>Malvales</taxon>
        <taxon>Malvaceae</taxon>
        <taxon>Malvoideae</taxon>
        <taxon>Gossypium</taxon>
    </lineage>
</organism>
<dbReference type="AlphaFoldDB" id="A0A5B6UQH9"/>
<feature type="binding site" description="axial binding residue" evidence="7">
    <location>
        <position position="727"/>
    </location>
    <ligand>
        <name>heme</name>
        <dbReference type="ChEBI" id="CHEBI:30413"/>
    </ligand>
    <ligandPart>
        <name>Fe</name>
        <dbReference type="ChEBI" id="CHEBI:18248"/>
    </ligandPart>
</feature>
<keyword evidence="5 7" id="KW-0408">Iron</keyword>
<protein>
    <submittedName>
        <fullName evidence="8">Cytochrome P450 CYP82D47-like</fullName>
    </submittedName>
</protein>
<dbReference type="EMBL" id="SMMG02000010">
    <property type="protein sequence ID" value="KAA3458654.1"/>
    <property type="molecule type" value="Genomic_DNA"/>
</dbReference>
<sequence length="791" mass="88925">MSLLAESTRCKGVTSCSGALVHLRKREIWKTGWILAVLVLGFQQVIFELGKESISIEHKLVDEEELAEPGMYRGRVGGGRFWQVKSMKHASKEMNALFEETWIDEHLVKRAKLDQTRTKISSTSCCLQCRMISCAAIRARRLSRQLQRAIIKETFRLYPAAPISVPHEAMEDCRAVDILDQNFELIPFCSGGRSCPGMTLALQLTHLTIARLLQGFDLTTPFNAPVDMREGTGAVMPKTTLQLVLTPRLPRHLYRLEIPQVMEFSYSVAAIAGILGLVLFYKLWRPGTPGDQSRHLVLAPEPSGALPLIGHMLLLRGQRTLAHTWAAMADKYGPIFTFRLGVFPALIISNHKAVKECFTTNDRVLANRPRSNAGIYLGYDHAGFGFAPYGEYWRQVRKLAMVELLSTRRLETLKHVQISEVNAFIKDLYVFCMLNQQNPNPKLVISQKLEALTLNTIMRLIAGKRYFWDTTDGEDDEEAAYVAKVIKDFMYVSGLISLSEVVPFLGWMDSMFMGQVKSMKRVAREIDSIVGEWVEEHKLKRLKSEAKPDNTPDFIDLMLSAIEEDSMFGYSRETIIKANVMNLFLAGSDTTSITLTWILSNLMNSRHALKCAQEELDLKVGRDKWVQDSDIEKLVYLQAVVQETLRLYPPGPISVPHEASEDCSIGGYHVGKGTRVIVNLWKLHRDPQVWSNPDVFEPERFLTSHADVDVLGQHFELIPFGSGRRSCPGITLALQMTHLTIASIVQGFELSAPFGETVDMSEGLGITMPKATPLEVILSPRLPSAMYLHST</sequence>
<accession>A0A5B6UQH9</accession>
<evidence type="ECO:0000256" key="4">
    <source>
        <dbReference type="ARBA" id="ARBA00023002"/>
    </source>
</evidence>
<dbReference type="Gene3D" id="1.10.630.10">
    <property type="entry name" value="Cytochrome P450"/>
    <property type="match status" value="2"/>
</dbReference>
<comment type="similarity">
    <text evidence="1">Belongs to the cytochrome P450 family.</text>
</comment>
<reference evidence="8" key="1">
    <citation type="submission" date="2019-08" db="EMBL/GenBank/DDBJ databases">
        <authorList>
            <person name="Liu F."/>
        </authorList>
    </citation>
    <scope>NUCLEOTIDE SEQUENCE [LARGE SCALE GENOMIC DNA]</scope>
    <source>
        <strain evidence="8">PA1801</strain>
        <tissue evidence="8">Leaf</tissue>
    </source>
</reference>
<evidence type="ECO:0000256" key="7">
    <source>
        <dbReference type="PIRSR" id="PIRSR602401-1"/>
    </source>
</evidence>